<accession>A0A7S4D186</accession>
<name>A0A7S4D186_9EUGL</name>
<proteinExistence type="predicted"/>
<protein>
    <submittedName>
        <fullName evidence="1">Uncharacterized protein</fullName>
    </submittedName>
</protein>
<dbReference type="AlphaFoldDB" id="A0A7S4D186"/>
<dbReference type="EMBL" id="HBJA01068286">
    <property type="protein sequence ID" value="CAE0812899.1"/>
    <property type="molecule type" value="Transcribed_RNA"/>
</dbReference>
<reference evidence="1" key="1">
    <citation type="submission" date="2021-01" db="EMBL/GenBank/DDBJ databases">
        <authorList>
            <person name="Corre E."/>
            <person name="Pelletier E."/>
            <person name="Niang G."/>
            <person name="Scheremetjew M."/>
            <person name="Finn R."/>
            <person name="Kale V."/>
            <person name="Holt S."/>
            <person name="Cochrane G."/>
            <person name="Meng A."/>
            <person name="Brown T."/>
            <person name="Cohen L."/>
        </authorList>
    </citation>
    <scope>NUCLEOTIDE SEQUENCE</scope>
    <source>
        <strain evidence="1">CCMP1594</strain>
    </source>
</reference>
<sequence>MCGNGVDPACCTRLSVLYTVNREANCLAWPCTCKTPKQTGRGLGEDLRQDPELHLWNLPPTVFGQGPQSAQDCRAFVYAQNTKHSGALWPVSVHTQQVPDTKCNPTSKHTLKQHS</sequence>
<organism evidence="1">
    <name type="scientific">Eutreptiella gymnastica</name>
    <dbReference type="NCBI Taxonomy" id="73025"/>
    <lineage>
        <taxon>Eukaryota</taxon>
        <taxon>Discoba</taxon>
        <taxon>Euglenozoa</taxon>
        <taxon>Euglenida</taxon>
        <taxon>Spirocuta</taxon>
        <taxon>Euglenophyceae</taxon>
        <taxon>Eutreptiales</taxon>
        <taxon>Eutreptiaceae</taxon>
        <taxon>Eutreptiella</taxon>
    </lineage>
</organism>
<gene>
    <name evidence="1" type="ORF">EGYM00163_LOCUS24050</name>
</gene>
<evidence type="ECO:0000313" key="1">
    <source>
        <dbReference type="EMBL" id="CAE0812899.1"/>
    </source>
</evidence>